<dbReference type="AlphaFoldDB" id="A0A848CZ10"/>
<reference evidence="1 2" key="1">
    <citation type="submission" date="2020-04" db="EMBL/GenBank/DDBJ databases">
        <authorList>
            <person name="Hitch T.C.A."/>
            <person name="Wylensek D."/>
            <person name="Clavel T."/>
        </authorList>
    </citation>
    <scope>NUCLEOTIDE SEQUENCE [LARGE SCALE GENOMIC DNA]</scope>
    <source>
        <strain evidence="1 2">WB01_D5_05</strain>
    </source>
</reference>
<name>A0A848CZ10_ANEAE</name>
<comment type="caution">
    <text evidence="1">The sequence shown here is derived from an EMBL/GenBank/DDBJ whole genome shotgun (WGS) entry which is preliminary data.</text>
</comment>
<evidence type="ECO:0000313" key="1">
    <source>
        <dbReference type="EMBL" id="NMF00974.1"/>
    </source>
</evidence>
<dbReference type="Proteomes" id="UP000561326">
    <property type="component" value="Unassembled WGS sequence"/>
</dbReference>
<protein>
    <submittedName>
        <fullName evidence="1">Uncharacterized protein</fullName>
    </submittedName>
</protein>
<organism evidence="1 2">
    <name type="scientific">Aneurinibacillus aneurinilyticus</name>
    <name type="common">Bacillus aneurinolyticus</name>
    <dbReference type="NCBI Taxonomy" id="1391"/>
    <lineage>
        <taxon>Bacteria</taxon>
        <taxon>Bacillati</taxon>
        <taxon>Bacillota</taxon>
        <taxon>Bacilli</taxon>
        <taxon>Bacillales</taxon>
        <taxon>Paenibacillaceae</taxon>
        <taxon>Aneurinibacillus group</taxon>
        <taxon>Aneurinibacillus</taxon>
    </lineage>
</organism>
<sequence length="142" mass="15957">MLREALNLWKDRISGHIDARDTERATLLSWPGKPQIQVDGDPVPYEYDKLIFAEYLQDRKVEAYFEIGQYMEGEEAKGSVTGVLANGVEYESGAEYKQVPRSSLQGVIVIPSPLQVGDRLIVSRLTGQRYYVHGKDVRPDGG</sequence>
<gene>
    <name evidence="1" type="ORF">HF838_22430</name>
</gene>
<proteinExistence type="predicted"/>
<accession>A0A848CZ10</accession>
<dbReference type="EMBL" id="JABAGO010000060">
    <property type="protein sequence ID" value="NMF00974.1"/>
    <property type="molecule type" value="Genomic_DNA"/>
</dbReference>
<evidence type="ECO:0000313" key="2">
    <source>
        <dbReference type="Proteomes" id="UP000561326"/>
    </source>
</evidence>
<dbReference type="RefSeq" id="WP_168976465.1">
    <property type="nucleotide sequence ID" value="NZ_JABAGO010000060.1"/>
</dbReference>